<dbReference type="GO" id="GO:0006352">
    <property type="term" value="P:DNA-templated transcription initiation"/>
    <property type="evidence" value="ECO:0007669"/>
    <property type="project" value="InterPro"/>
</dbReference>
<gene>
    <name evidence="7" type="ORF">EDB95_5392</name>
</gene>
<dbReference type="Gene3D" id="1.10.1740.10">
    <property type="match status" value="1"/>
</dbReference>
<dbReference type="PANTHER" id="PTHR43133">
    <property type="entry name" value="RNA POLYMERASE ECF-TYPE SIGMA FACTO"/>
    <property type="match status" value="1"/>
</dbReference>
<dbReference type="PANTHER" id="PTHR43133:SF46">
    <property type="entry name" value="RNA POLYMERASE SIGMA-70 FACTOR ECF SUBFAMILY"/>
    <property type="match status" value="1"/>
</dbReference>
<comment type="similarity">
    <text evidence="1">Belongs to the sigma-70 factor family. ECF subfamily.</text>
</comment>
<accession>A0A4V3GKZ4</accession>
<dbReference type="InterPro" id="IPR007627">
    <property type="entry name" value="RNA_pol_sigma70_r2"/>
</dbReference>
<feature type="domain" description="RNA polymerase sigma factor 70 region 4 type 2" evidence="6">
    <location>
        <begin position="122"/>
        <end position="173"/>
    </location>
</feature>
<evidence type="ECO:0000259" key="5">
    <source>
        <dbReference type="Pfam" id="PF04542"/>
    </source>
</evidence>
<dbReference type="SUPFAM" id="SSF88659">
    <property type="entry name" value="Sigma3 and sigma4 domains of RNA polymerase sigma factors"/>
    <property type="match status" value="1"/>
</dbReference>
<dbReference type="InterPro" id="IPR036388">
    <property type="entry name" value="WH-like_DNA-bd_sf"/>
</dbReference>
<dbReference type="GO" id="GO:0003677">
    <property type="term" value="F:DNA binding"/>
    <property type="evidence" value="ECO:0007669"/>
    <property type="project" value="InterPro"/>
</dbReference>
<keyword evidence="3" id="KW-0731">Sigma factor</keyword>
<dbReference type="InterPro" id="IPR013324">
    <property type="entry name" value="RNA_pol_sigma_r3/r4-like"/>
</dbReference>
<dbReference type="InterPro" id="IPR013249">
    <property type="entry name" value="RNA_pol_sigma70_r4_t2"/>
</dbReference>
<proteinExistence type="inferred from homology"/>
<evidence type="ECO:0000256" key="4">
    <source>
        <dbReference type="ARBA" id="ARBA00023163"/>
    </source>
</evidence>
<evidence type="ECO:0000256" key="1">
    <source>
        <dbReference type="ARBA" id="ARBA00010641"/>
    </source>
</evidence>
<keyword evidence="2" id="KW-0805">Transcription regulation</keyword>
<dbReference type="RefSeq" id="WP_133999957.1">
    <property type="nucleotide sequence ID" value="NZ_SODV01000002.1"/>
</dbReference>
<dbReference type="EMBL" id="SODV01000002">
    <property type="protein sequence ID" value="TDW97542.1"/>
    <property type="molecule type" value="Genomic_DNA"/>
</dbReference>
<keyword evidence="8" id="KW-1185">Reference proteome</keyword>
<dbReference type="SUPFAM" id="SSF88946">
    <property type="entry name" value="Sigma2 domain of RNA polymerase sigma factors"/>
    <property type="match status" value="1"/>
</dbReference>
<name>A0A4V3GKZ4_9BACT</name>
<evidence type="ECO:0000313" key="8">
    <source>
        <dbReference type="Proteomes" id="UP000294498"/>
    </source>
</evidence>
<dbReference type="OrthoDB" id="9150024at2"/>
<dbReference type="Pfam" id="PF08281">
    <property type="entry name" value="Sigma70_r4_2"/>
    <property type="match status" value="1"/>
</dbReference>
<dbReference type="Proteomes" id="UP000294498">
    <property type="component" value="Unassembled WGS sequence"/>
</dbReference>
<evidence type="ECO:0000259" key="6">
    <source>
        <dbReference type="Pfam" id="PF08281"/>
    </source>
</evidence>
<comment type="caution">
    <text evidence="7">The sequence shown here is derived from an EMBL/GenBank/DDBJ whole genome shotgun (WGS) entry which is preliminary data.</text>
</comment>
<dbReference type="InterPro" id="IPR014284">
    <property type="entry name" value="RNA_pol_sigma-70_dom"/>
</dbReference>
<dbReference type="Gene3D" id="1.10.10.10">
    <property type="entry name" value="Winged helix-like DNA-binding domain superfamily/Winged helix DNA-binding domain"/>
    <property type="match status" value="1"/>
</dbReference>
<dbReference type="GO" id="GO:0016987">
    <property type="term" value="F:sigma factor activity"/>
    <property type="evidence" value="ECO:0007669"/>
    <property type="project" value="UniProtKB-KW"/>
</dbReference>
<reference evidence="7 8" key="1">
    <citation type="submission" date="2019-03" db="EMBL/GenBank/DDBJ databases">
        <title>Genomic Encyclopedia of Type Strains, Phase IV (KMG-IV): sequencing the most valuable type-strain genomes for metagenomic binning, comparative biology and taxonomic classification.</title>
        <authorList>
            <person name="Goeker M."/>
        </authorList>
    </citation>
    <scope>NUCLEOTIDE SEQUENCE [LARGE SCALE GENOMIC DNA]</scope>
    <source>
        <strain evidence="7 8">DSM 100059</strain>
    </source>
</reference>
<dbReference type="AlphaFoldDB" id="A0A4V3GKZ4"/>
<keyword evidence="4" id="KW-0804">Transcription</keyword>
<evidence type="ECO:0000256" key="3">
    <source>
        <dbReference type="ARBA" id="ARBA00023082"/>
    </source>
</evidence>
<evidence type="ECO:0000313" key="7">
    <source>
        <dbReference type="EMBL" id="TDW97542.1"/>
    </source>
</evidence>
<dbReference type="InterPro" id="IPR013325">
    <property type="entry name" value="RNA_pol_sigma_r2"/>
</dbReference>
<dbReference type="InterPro" id="IPR039425">
    <property type="entry name" value="RNA_pol_sigma-70-like"/>
</dbReference>
<protein>
    <submittedName>
        <fullName evidence="7">RNA polymerase sigma factor (Sigma-70 family)</fullName>
    </submittedName>
</protein>
<feature type="domain" description="RNA polymerase sigma-70 region 2" evidence="5">
    <location>
        <begin position="22"/>
        <end position="88"/>
    </location>
</feature>
<sequence>MNSEGYILERLRDGDEGAFTALMERYYDTLYRYGHHFTKDDDLLTDCIQDVFVTLWQNRHKLEAINYPRQYLLTALKRRIIRLSDRERKMAGTPADDYAFSLEFSVEDLIVEKQLAEEKASKLRQILDQLPARQKEVIYLVYYQKLDPAQVAELMRIHRQSVYNLLSESLRKIKEFWLESSLGLTFSALL</sequence>
<dbReference type="Pfam" id="PF04542">
    <property type="entry name" value="Sigma70_r2"/>
    <property type="match status" value="1"/>
</dbReference>
<dbReference type="NCBIfam" id="TIGR02937">
    <property type="entry name" value="sigma70-ECF"/>
    <property type="match status" value="1"/>
</dbReference>
<evidence type="ECO:0000256" key="2">
    <source>
        <dbReference type="ARBA" id="ARBA00023015"/>
    </source>
</evidence>
<organism evidence="7 8">
    <name type="scientific">Dinghuibacter silviterrae</name>
    <dbReference type="NCBI Taxonomy" id="1539049"/>
    <lineage>
        <taxon>Bacteria</taxon>
        <taxon>Pseudomonadati</taxon>
        <taxon>Bacteroidota</taxon>
        <taxon>Chitinophagia</taxon>
        <taxon>Chitinophagales</taxon>
        <taxon>Chitinophagaceae</taxon>
        <taxon>Dinghuibacter</taxon>
    </lineage>
</organism>